<feature type="transmembrane region" description="Helical" evidence="1">
    <location>
        <begin position="116"/>
        <end position="139"/>
    </location>
</feature>
<feature type="transmembrane region" description="Helical" evidence="1">
    <location>
        <begin position="451"/>
        <end position="478"/>
    </location>
</feature>
<dbReference type="EMBL" id="CAJOBG010000606">
    <property type="protein sequence ID" value="CAF3835489.1"/>
    <property type="molecule type" value="Genomic_DNA"/>
</dbReference>
<organism evidence="2 3">
    <name type="scientific">Rotaria magnacalcarata</name>
    <dbReference type="NCBI Taxonomy" id="392030"/>
    <lineage>
        <taxon>Eukaryota</taxon>
        <taxon>Metazoa</taxon>
        <taxon>Spiralia</taxon>
        <taxon>Gnathifera</taxon>
        <taxon>Rotifera</taxon>
        <taxon>Eurotatoria</taxon>
        <taxon>Bdelloidea</taxon>
        <taxon>Philodinida</taxon>
        <taxon>Philodinidae</taxon>
        <taxon>Rotaria</taxon>
    </lineage>
</organism>
<feature type="transmembrane region" description="Helical" evidence="1">
    <location>
        <begin position="59"/>
        <end position="79"/>
    </location>
</feature>
<name>A0A819DTY9_9BILA</name>
<keyword evidence="3" id="KW-1185">Reference proteome</keyword>
<dbReference type="NCBIfam" id="NF041646">
    <property type="entry name" value="VC0807_fam"/>
    <property type="match status" value="1"/>
</dbReference>
<comment type="caution">
    <text evidence="2">The sequence shown here is derived from an EMBL/GenBank/DDBJ whole genome shotgun (WGS) entry which is preliminary data.</text>
</comment>
<evidence type="ECO:0000313" key="2">
    <source>
        <dbReference type="EMBL" id="CAF3835489.1"/>
    </source>
</evidence>
<keyword evidence="1" id="KW-0472">Membrane</keyword>
<feature type="transmembrane region" description="Helical" evidence="1">
    <location>
        <begin position="325"/>
        <end position="343"/>
    </location>
</feature>
<keyword evidence="1" id="KW-1133">Transmembrane helix</keyword>
<dbReference type="SUPFAM" id="SSF103481">
    <property type="entry name" value="Multidrug resistance efflux transporter EmrE"/>
    <property type="match status" value="1"/>
</dbReference>
<accession>A0A819DTY9</accession>
<feature type="transmembrane region" description="Helical" evidence="1">
    <location>
        <begin position="272"/>
        <end position="291"/>
    </location>
</feature>
<sequence length="552" mass="63337">MTSTQSTSSTVQTQVNTHTQFSIWQVFKRHMPRVLATTLVDIIFPFIIYFILQKYVKPVYAMIFAGTPPLFMVLLKAILTRTFDALGFLVAIGFIISGVVAIITHNAIIILLEKSLVTGIVSIVFAISLIPFNCCHHRYHLRPLAYYFYQDLIPTNREQVGLPANLFITNQESTRTGEEEDRESEVLIRKMSDREEIAQLYEWMYTNCPSFRFSCYLITSTWGVGFLAEFLARLTLILVHLSVNKIVISTVRSISAKKQFSIWRTFKRHIPHFLITALVDIIHPLVIYFILQKHTKPVYALLAAGTPPLFMVITKVILFFTFDTLGFLVFTTFAITGIVAVIARNPIVLLLEKSVITGIISIIFAITLIPFHCYHRRCSLRPLGYYMYQDLVPTNREDVGLPEHIFCDQQEQVDSRYTDLQEEVPSRKVFHKEEVVQVYDWIYRNCSSFRLSCIIITSIWAIGLLFEFLARLFLIIFHLPVNKIVIYGHVILSSITVICIVSTITCIAIERRHALLFIESWNIKQKKNRSFDIGASYVSVECNSSSVLSINI</sequence>
<proteinExistence type="predicted"/>
<feature type="transmembrane region" description="Helical" evidence="1">
    <location>
        <begin position="484"/>
        <end position="509"/>
    </location>
</feature>
<evidence type="ECO:0000256" key="1">
    <source>
        <dbReference type="SAM" id="Phobius"/>
    </source>
</evidence>
<protein>
    <submittedName>
        <fullName evidence="2">Uncharacterized protein</fullName>
    </submittedName>
</protein>
<dbReference type="InterPro" id="IPR037185">
    <property type="entry name" value="EmrE-like"/>
</dbReference>
<keyword evidence="1" id="KW-0812">Transmembrane</keyword>
<dbReference type="AlphaFoldDB" id="A0A819DTY9"/>
<dbReference type="Proteomes" id="UP000663866">
    <property type="component" value="Unassembled WGS sequence"/>
</dbReference>
<feature type="transmembrane region" description="Helical" evidence="1">
    <location>
        <begin position="355"/>
        <end position="374"/>
    </location>
</feature>
<gene>
    <name evidence="2" type="ORF">OVN521_LOCUS5922</name>
</gene>
<reference evidence="2" key="1">
    <citation type="submission" date="2021-02" db="EMBL/GenBank/DDBJ databases">
        <authorList>
            <person name="Nowell W R."/>
        </authorList>
    </citation>
    <scope>NUCLEOTIDE SEQUENCE</scope>
</reference>
<evidence type="ECO:0000313" key="3">
    <source>
        <dbReference type="Proteomes" id="UP000663866"/>
    </source>
</evidence>
<feature type="transmembrane region" description="Helical" evidence="1">
    <location>
        <begin position="297"/>
        <end position="318"/>
    </location>
</feature>
<feature type="transmembrane region" description="Helical" evidence="1">
    <location>
        <begin position="34"/>
        <end position="52"/>
    </location>
</feature>
<feature type="transmembrane region" description="Helical" evidence="1">
    <location>
        <begin position="85"/>
        <end position="104"/>
    </location>
</feature>